<comment type="caution">
    <text evidence="2">The sequence shown here is derived from an EMBL/GenBank/DDBJ whole genome shotgun (WGS) entry which is preliminary data.</text>
</comment>
<name>A0A2T3FNX5_9CLOT</name>
<dbReference type="EMBL" id="PYLO01000003">
    <property type="protein sequence ID" value="PST36974.1"/>
    <property type="molecule type" value="Genomic_DNA"/>
</dbReference>
<gene>
    <name evidence="2" type="ORF">C7U56_10555</name>
</gene>
<evidence type="ECO:0000313" key="3">
    <source>
        <dbReference type="Proteomes" id="UP000241048"/>
    </source>
</evidence>
<evidence type="ECO:0000259" key="1">
    <source>
        <dbReference type="Pfam" id="PF22653"/>
    </source>
</evidence>
<organism evidence="2 3">
    <name type="scientific">Clostridium fessum</name>
    <dbReference type="NCBI Taxonomy" id="2126740"/>
    <lineage>
        <taxon>Bacteria</taxon>
        <taxon>Bacillati</taxon>
        <taxon>Bacillota</taxon>
        <taxon>Clostridia</taxon>
        <taxon>Eubacteriales</taxon>
        <taxon>Clostridiaceae</taxon>
        <taxon>Clostridium</taxon>
    </lineage>
</organism>
<sequence>MLARSRKEAGTMPRKRTGYDAACYYDGKLLGRCTKADSDAYTLLMNACGGEAARVLREYAYFSPELRAILEKAALMQADRSRTGGMFHAPKSSPWGDVQSCETLCPGVFLVSTASHGGTMVANEVAAVLSPAAKKCGFKDKGYICYEEDAQESVVLRELLDKKLWNIPDRIKDKGQFEENLNQSIRQYNPEYWRARQSGRKAAEAARSTAPAKEAAR</sequence>
<reference evidence="2 3" key="1">
    <citation type="submission" date="2018-03" db="EMBL/GenBank/DDBJ databases">
        <title>Lachnoclostridium SNUG30386 gen.nov., sp.nov., isolated from human faeces.</title>
        <authorList>
            <person name="Seo B."/>
            <person name="Jeon K."/>
            <person name="Ko G."/>
        </authorList>
    </citation>
    <scope>NUCLEOTIDE SEQUENCE [LARGE SCALE GENOMIC DNA]</scope>
    <source>
        <strain evidence="2 3">SNUG30386</strain>
    </source>
</reference>
<feature type="domain" description="DUF7007" evidence="1">
    <location>
        <begin position="89"/>
        <end position="203"/>
    </location>
</feature>
<keyword evidence="3" id="KW-1185">Reference proteome</keyword>
<dbReference type="AlphaFoldDB" id="A0A2T3FNX5"/>
<evidence type="ECO:0000313" key="2">
    <source>
        <dbReference type="EMBL" id="PST36974.1"/>
    </source>
</evidence>
<dbReference type="Pfam" id="PF22653">
    <property type="entry name" value="DUF7007"/>
    <property type="match status" value="1"/>
</dbReference>
<dbReference type="InterPro" id="IPR054276">
    <property type="entry name" value="DUF7007"/>
</dbReference>
<protein>
    <recommendedName>
        <fullName evidence="1">DUF7007 domain-containing protein</fullName>
    </recommendedName>
</protein>
<dbReference type="Proteomes" id="UP000241048">
    <property type="component" value="Unassembled WGS sequence"/>
</dbReference>
<proteinExistence type="predicted"/>
<accession>A0A2T3FNX5</accession>